<evidence type="ECO:0000313" key="4">
    <source>
        <dbReference type="Proteomes" id="UP000028582"/>
    </source>
</evidence>
<evidence type="ECO:0000313" key="3">
    <source>
        <dbReference type="EMBL" id="ETO67975.1"/>
    </source>
</evidence>
<name>A0A080ZMW4_PHYNI</name>
<gene>
    <name evidence="3" type="ORF">F444_15159</name>
</gene>
<protein>
    <recommendedName>
        <fullName evidence="2">CBS domain-containing protein</fullName>
    </recommendedName>
</protein>
<comment type="caution">
    <text evidence="3">The sequence shown here is derived from an EMBL/GenBank/DDBJ whole genome shotgun (WGS) entry which is preliminary data.</text>
</comment>
<evidence type="ECO:0000256" key="1">
    <source>
        <dbReference type="PROSITE-ProRule" id="PRU00703"/>
    </source>
</evidence>
<dbReference type="EMBL" id="ANJA01002802">
    <property type="protein sequence ID" value="ETO67975.1"/>
    <property type="molecule type" value="Genomic_DNA"/>
</dbReference>
<dbReference type="Gene3D" id="3.10.580.10">
    <property type="entry name" value="CBS-domain"/>
    <property type="match status" value="1"/>
</dbReference>
<sequence length="117" mass="12743">MASRMLSGILVETSDSDAERILSTSTFRDLFTASFTALSEKVGEPGPLLRAVTANTTALSPACTVSPDTSIAKVIRKMIDKQTRRVIIKRQDGLMVGAVRASDILRMLLRAQHTPLR</sequence>
<dbReference type="PROSITE" id="PS51371">
    <property type="entry name" value="CBS"/>
    <property type="match status" value="1"/>
</dbReference>
<evidence type="ECO:0000259" key="2">
    <source>
        <dbReference type="PROSITE" id="PS51371"/>
    </source>
</evidence>
<dbReference type="Pfam" id="PF00571">
    <property type="entry name" value="CBS"/>
    <property type="match status" value="1"/>
</dbReference>
<organism evidence="3 4">
    <name type="scientific">Phytophthora nicotianae P1976</name>
    <dbReference type="NCBI Taxonomy" id="1317066"/>
    <lineage>
        <taxon>Eukaryota</taxon>
        <taxon>Sar</taxon>
        <taxon>Stramenopiles</taxon>
        <taxon>Oomycota</taxon>
        <taxon>Peronosporomycetes</taxon>
        <taxon>Peronosporales</taxon>
        <taxon>Peronosporaceae</taxon>
        <taxon>Phytophthora</taxon>
    </lineage>
</organism>
<dbReference type="InterPro" id="IPR000644">
    <property type="entry name" value="CBS_dom"/>
</dbReference>
<accession>A0A080ZMW4</accession>
<dbReference type="AlphaFoldDB" id="A0A080ZMW4"/>
<dbReference type="Proteomes" id="UP000028582">
    <property type="component" value="Unassembled WGS sequence"/>
</dbReference>
<dbReference type="SUPFAM" id="SSF54631">
    <property type="entry name" value="CBS-domain pair"/>
    <property type="match status" value="1"/>
</dbReference>
<proteinExistence type="predicted"/>
<keyword evidence="1" id="KW-0129">CBS domain</keyword>
<dbReference type="InterPro" id="IPR046342">
    <property type="entry name" value="CBS_dom_sf"/>
</dbReference>
<reference evidence="3 4" key="1">
    <citation type="submission" date="2013-11" db="EMBL/GenBank/DDBJ databases">
        <title>The Genome Sequence of Phytophthora parasitica P1976.</title>
        <authorList>
            <consortium name="The Broad Institute Genomics Platform"/>
            <person name="Russ C."/>
            <person name="Tyler B."/>
            <person name="Panabieres F."/>
            <person name="Shan W."/>
            <person name="Tripathy S."/>
            <person name="Grunwald N."/>
            <person name="Machado M."/>
            <person name="Johnson C.S."/>
            <person name="Walker B."/>
            <person name="Young S."/>
            <person name="Zeng Q."/>
            <person name="Gargeya S."/>
            <person name="Fitzgerald M."/>
            <person name="Haas B."/>
            <person name="Abouelleil A."/>
            <person name="Allen A.W."/>
            <person name="Alvarado L."/>
            <person name="Arachchi H.M."/>
            <person name="Berlin A.M."/>
            <person name="Chapman S.B."/>
            <person name="Gainer-Dewar J."/>
            <person name="Goldberg J."/>
            <person name="Griggs A."/>
            <person name="Gujja S."/>
            <person name="Hansen M."/>
            <person name="Howarth C."/>
            <person name="Imamovic A."/>
            <person name="Ireland A."/>
            <person name="Larimer J."/>
            <person name="McCowan C."/>
            <person name="Murphy C."/>
            <person name="Pearson M."/>
            <person name="Poon T.W."/>
            <person name="Priest M."/>
            <person name="Roberts A."/>
            <person name="Saif S."/>
            <person name="Shea T."/>
            <person name="Sisk P."/>
            <person name="Sykes S."/>
            <person name="Wortman J."/>
            <person name="Nusbaum C."/>
            <person name="Birren B."/>
        </authorList>
    </citation>
    <scope>NUCLEOTIDE SEQUENCE [LARGE SCALE GENOMIC DNA]</scope>
    <source>
        <strain evidence="3 4">P1976</strain>
    </source>
</reference>
<feature type="domain" description="CBS" evidence="2">
    <location>
        <begin position="58"/>
        <end position="116"/>
    </location>
</feature>